<dbReference type="Proteomes" id="UP000218811">
    <property type="component" value="Unassembled WGS sequence"/>
</dbReference>
<dbReference type="AlphaFoldDB" id="A0A2H3K1Q0"/>
<gene>
    <name evidence="2" type="ORF">WOLCODRAFT_153005</name>
</gene>
<evidence type="ECO:0000256" key="1">
    <source>
        <dbReference type="SAM" id="MobiDB-lite"/>
    </source>
</evidence>
<feature type="compositionally biased region" description="Low complexity" evidence="1">
    <location>
        <begin position="220"/>
        <end position="234"/>
    </location>
</feature>
<keyword evidence="3" id="KW-1185">Reference proteome</keyword>
<feature type="compositionally biased region" description="Polar residues" evidence="1">
    <location>
        <begin position="153"/>
        <end position="168"/>
    </location>
</feature>
<evidence type="ECO:0000313" key="3">
    <source>
        <dbReference type="Proteomes" id="UP000218811"/>
    </source>
</evidence>
<organism evidence="2 3">
    <name type="scientific">Wolfiporia cocos (strain MD-104)</name>
    <name type="common">Brown rot fungus</name>
    <dbReference type="NCBI Taxonomy" id="742152"/>
    <lineage>
        <taxon>Eukaryota</taxon>
        <taxon>Fungi</taxon>
        <taxon>Dikarya</taxon>
        <taxon>Basidiomycota</taxon>
        <taxon>Agaricomycotina</taxon>
        <taxon>Agaricomycetes</taxon>
        <taxon>Polyporales</taxon>
        <taxon>Phaeolaceae</taxon>
        <taxon>Wolfiporia</taxon>
    </lineage>
</organism>
<accession>A0A2H3K1Q0</accession>
<protein>
    <submittedName>
        <fullName evidence="2">Uncharacterized protein</fullName>
    </submittedName>
</protein>
<evidence type="ECO:0000313" key="2">
    <source>
        <dbReference type="EMBL" id="PCH42954.1"/>
    </source>
</evidence>
<proteinExistence type="predicted"/>
<feature type="region of interest" description="Disordered" evidence="1">
    <location>
        <begin position="1"/>
        <end position="33"/>
    </location>
</feature>
<reference evidence="2 3" key="1">
    <citation type="journal article" date="2012" name="Science">
        <title>The Paleozoic origin of enzymatic lignin decomposition reconstructed from 31 fungal genomes.</title>
        <authorList>
            <person name="Floudas D."/>
            <person name="Binder M."/>
            <person name="Riley R."/>
            <person name="Barry K."/>
            <person name="Blanchette R.A."/>
            <person name="Henrissat B."/>
            <person name="Martinez A.T."/>
            <person name="Otillar R."/>
            <person name="Spatafora J.W."/>
            <person name="Yadav J.S."/>
            <person name="Aerts A."/>
            <person name="Benoit I."/>
            <person name="Boyd A."/>
            <person name="Carlson A."/>
            <person name="Copeland A."/>
            <person name="Coutinho P.M."/>
            <person name="de Vries R.P."/>
            <person name="Ferreira P."/>
            <person name="Findley K."/>
            <person name="Foster B."/>
            <person name="Gaskell J."/>
            <person name="Glotzer D."/>
            <person name="Gorecki P."/>
            <person name="Heitman J."/>
            <person name="Hesse C."/>
            <person name="Hori C."/>
            <person name="Igarashi K."/>
            <person name="Jurgens J.A."/>
            <person name="Kallen N."/>
            <person name="Kersten P."/>
            <person name="Kohler A."/>
            <person name="Kuees U."/>
            <person name="Kumar T.K.A."/>
            <person name="Kuo A."/>
            <person name="LaButti K."/>
            <person name="Larrondo L.F."/>
            <person name="Lindquist E."/>
            <person name="Ling A."/>
            <person name="Lombard V."/>
            <person name="Lucas S."/>
            <person name="Lundell T."/>
            <person name="Martin R."/>
            <person name="McLaughlin D.J."/>
            <person name="Morgenstern I."/>
            <person name="Morin E."/>
            <person name="Murat C."/>
            <person name="Nagy L.G."/>
            <person name="Nolan M."/>
            <person name="Ohm R.A."/>
            <person name="Patyshakuliyeva A."/>
            <person name="Rokas A."/>
            <person name="Ruiz-Duenas F.J."/>
            <person name="Sabat G."/>
            <person name="Salamov A."/>
            <person name="Samejima M."/>
            <person name="Schmutz J."/>
            <person name="Slot J.C."/>
            <person name="St John F."/>
            <person name="Stenlid J."/>
            <person name="Sun H."/>
            <person name="Sun S."/>
            <person name="Syed K."/>
            <person name="Tsang A."/>
            <person name="Wiebenga A."/>
            <person name="Young D."/>
            <person name="Pisabarro A."/>
            <person name="Eastwood D.C."/>
            <person name="Martin F."/>
            <person name="Cullen D."/>
            <person name="Grigoriev I.V."/>
            <person name="Hibbett D.S."/>
        </authorList>
    </citation>
    <scope>NUCLEOTIDE SEQUENCE [LARGE SCALE GENOMIC DNA]</scope>
    <source>
        <strain evidence="2 3">MD-104</strain>
    </source>
</reference>
<dbReference type="EMBL" id="KB468135">
    <property type="protein sequence ID" value="PCH42954.1"/>
    <property type="molecule type" value="Genomic_DNA"/>
</dbReference>
<name>A0A2H3K1Q0_WOLCO</name>
<feature type="region of interest" description="Disordered" evidence="1">
    <location>
        <begin position="64"/>
        <end position="261"/>
    </location>
</feature>
<feature type="compositionally biased region" description="Basic residues" evidence="1">
    <location>
        <begin position="187"/>
        <end position="199"/>
    </location>
</feature>
<sequence>MLGVPRGAGLATRTEGGEVSVAGEKGTGDRPRREARALAFAGAGDEGEIRGEVNKTAEEALRVCGGRDPSGRRPGTARHVCPYSARCPSGLVHSLPSARRPGLRRMMASTSPSATRDAASPQPCPGASPRARPTSSGQRPTRRRPARLPGPRSPSNAHTAQRASSSGTAPRHQRRPQNNGCNLPDHHRARLGGRARRGLIARPQPPPVPTLARTSMIDGDAAADASHRSSAASRVPGPPERPTEISSQFKSPARWPAEDATIPTPHSQLRWMLAMATPMAAAASSACCGQWQRPPD</sequence>